<accession>A0A0E9ST73</accession>
<reference evidence="1" key="2">
    <citation type="journal article" date="2015" name="Fish Shellfish Immunol.">
        <title>Early steps in the European eel (Anguilla anguilla)-Vibrio vulnificus interaction in the gills: Role of the RtxA13 toxin.</title>
        <authorList>
            <person name="Callol A."/>
            <person name="Pajuelo D."/>
            <person name="Ebbesson L."/>
            <person name="Teles M."/>
            <person name="MacKenzie S."/>
            <person name="Amaro C."/>
        </authorList>
    </citation>
    <scope>NUCLEOTIDE SEQUENCE</scope>
</reference>
<name>A0A0E9ST73_ANGAN</name>
<evidence type="ECO:0000313" key="1">
    <source>
        <dbReference type="EMBL" id="JAH43835.1"/>
    </source>
</evidence>
<organism evidence="1">
    <name type="scientific">Anguilla anguilla</name>
    <name type="common">European freshwater eel</name>
    <name type="synonym">Muraena anguilla</name>
    <dbReference type="NCBI Taxonomy" id="7936"/>
    <lineage>
        <taxon>Eukaryota</taxon>
        <taxon>Metazoa</taxon>
        <taxon>Chordata</taxon>
        <taxon>Craniata</taxon>
        <taxon>Vertebrata</taxon>
        <taxon>Euteleostomi</taxon>
        <taxon>Actinopterygii</taxon>
        <taxon>Neopterygii</taxon>
        <taxon>Teleostei</taxon>
        <taxon>Anguilliformes</taxon>
        <taxon>Anguillidae</taxon>
        <taxon>Anguilla</taxon>
    </lineage>
</organism>
<protein>
    <submittedName>
        <fullName evidence="1">Uncharacterized protein</fullName>
    </submittedName>
</protein>
<dbReference type="EMBL" id="GBXM01064742">
    <property type="protein sequence ID" value="JAH43835.1"/>
    <property type="molecule type" value="Transcribed_RNA"/>
</dbReference>
<sequence>MPQSAKCSHCCSSLDGTGTDFPGKVKNTRCWKHLCLINILDGGAEKTQRRREIGEFVRTLFVLDNKETAETRSRALVSWLNSER</sequence>
<proteinExistence type="predicted"/>
<dbReference type="AlphaFoldDB" id="A0A0E9ST73"/>
<reference evidence="1" key="1">
    <citation type="submission" date="2014-11" db="EMBL/GenBank/DDBJ databases">
        <authorList>
            <person name="Amaro Gonzalez C."/>
        </authorList>
    </citation>
    <scope>NUCLEOTIDE SEQUENCE</scope>
</reference>